<organism evidence="3 4">
    <name type="scientific">Stereocaulon virgatum</name>
    <dbReference type="NCBI Taxonomy" id="373712"/>
    <lineage>
        <taxon>Eukaryota</taxon>
        <taxon>Fungi</taxon>
        <taxon>Dikarya</taxon>
        <taxon>Ascomycota</taxon>
        <taxon>Pezizomycotina</taxon>
        <taxon>Lecanoromycetes</taxon>
        <taxon>OSLEUM clade</taxon>
        <taxon>Lecanoromycetidae</taxon>
        <taxon>Lecanorales</taxon>
        <taxon>Lecanorineae</taxon>
        <taxon>Stereocaulaceae</taxon>
        <taxon>Stereocaulon</taxon>
    </lineage>
</organism>
<feature type="compositionally biased region" description="Polar residues" evidence="1">
    <location>
        <begin position="1"/>
        <end position="21"/>
    </location>
</feature>
<dbReference type="SUPFAM" id="SSF56112">
    <property type="entry name" value="Protein kinase-like (PK-like)"/>
    <property type="match status" value="1"/>
</dbReference>
<dbReference type="Proteomes" id="UP001590950">
    <property type="component" value="Unassembled WGS sequence"/>
</dbReference>
<dbReference type="InterPro" id="IPR002575">
    <property type="entry name" value="Aminoglycoside_PTrfase"/>
</dbReference>
<feature type="domain" description="Aminoglycoside phosphotransferase" evidence="2">
    <location>
        <begin position="163"/>
        <end position="397"/>
    </location>
</feature>
<reference evidence="3 4" key="1">
    <citation type="submission" date="2024-09" db="EMBL/GenBank/DDBJ databases">
        <title>Rethinking Asexuality: The Enigmatic Case of Functional Sexual Genes in Lepraria (Stereocaulaceae).</title>
        <authorList>
            <person name="Doellman M."/>
            <person name="Sun Y."/>
            <person name="Barcenas-Pena A."/>
            <person name="Lumbsch H.T."/>
            <person name="Grewe F."/>
        </authorList>
    </citation>
    <scope>NUCLEOTIDE SEQUENCE [LARGE SCALE GENOMIC DNA]</scope>
    <source>
        <strain evidence="3 4">Mercado 3170</strain>
    </source>
</reference>
<dbReference type="Gene3D" id="3.90.1200.10">
    <property type="match status" value="1"/>
</dbReference>
<evidence type="ECO:0000256" key="1">
    <source>
        <dbReference type="SAM" id="MobiDB-lite"/>
    </source>
</evidence>
<accession>A0ABR4A825</accession>
<feature type="compositionally biased region" description="Polar residues" evidence="1">
    <location>
        <begin position="528"/>
        <end position="541"/>
    </location>
</feature>
<dbReference type="InterPro" id="IPR051678">
    <property type="entry name" value="AGP_Transferase"/>
</dbReference>
<proteinExistence type="predicted"/>
<sequence length="541" mass="60378">MSAHNSTNVLPQATDIGNLSSDKPEATSGSLIDVRDQKDPKASSGNDPSQAIDALKAPSLSSRGSSFHPRSATSTFTYNQIPFEEFRPQVEELCHLLWSPSAREPQGGSNNRFLSILRSKKLNRSQGPRPPLKRFLIERMTGGSYNRVIGITIISADGKDPVQVVLRLPRYIPDANLERDVAILQYVRQHSTIPVPEVKAFDFTSNNPVNSPYVIQNRIPGITLQDAANNGMSHKQWCIAAKEVAHIILELQRIKHPHPGIITLSTGDNGVQTFTVEPFDIKSPADPEGRQVQAQYGSRSTVLQNYELNTLRFFATQFGRWRARELQVDPTSILYLNHMHRLTDMVSAMYRLGCLGDDTNCLSHGDLAARNIMVQIGSNNSLTITGVLDWDRAAFTPTFVSCAPPWWLWQDEIFGDVDALEDETNADEEPPDPELVEVKRIFEEIVGDDYCSQAYMRHYPMARRLWWIAMHGNYSDSSFQLIDTVLSEWAAYKIELDGLMADDDAETADSALQQEGKDNKKASPARKGSQTQDSNATVDST</sequence>
<dbReference type="InterPro" id="IPR011009">
    <property type="entry name" value="Kinase-like_dom_sf"/>
</dbReference>
<gene>
    <name evidence="3" type="ORF">N7G274_005240</name>
</gene>
<evidence type="ECO:0000313" key="3">
    <source>
        <dbReference type="EMBL" id="KAL2042052.1"/>
    </source>
</evidence>
<evidence type="ECO:0000259" key="2">
    <source>
        <dbReference type="Pfam" id="PF01636"/>
    </source>
</evidence>
<dbReference type="EMBL" id="JBEFKJ010000015">
    <property type="protein sequence ID" value="KAL2042052.1"/>
    <property type="molecule type" value="Genomic_DNA"/>
</dbReference>
<name>A0ABR4A825_9LECA</name>
<dbReference type="PANTHER" id="PTHR21310">
    <property type="entry name" value="AMINOGLYCOSIDE PHOSPHOTRANSFERASE-RELATED-RELATED"/>
    <property type="match status" value="1"/>
</dbReference>
<protein>
    <recommendedName>
        <fullName evidence="2">Aminoglycoside phosphotransferase domain-containing protein</fullName>
    </recommendedName>
</protein>
<evidence type="ECO:0000313" key="4">
    <source>
        <dbReference type="Proteomes" id="UP001590950"/>
    </source>
</evidence>
<dbReference type="PANTHER" id="PTHR21310:SF56">
    <property type="entry name" value="AMINOGLYCOSIDE PHOSPHOTRANSFERASE DOMAIN-CONTAINING PROTEIN"/>
    <property type="match status" value="1"/>
</dbReference>
<feature type="region of interest" description="Disordered" evidence="1">
    <location>
        <begin position="505"/>
        <end position="541"/>
    </location>
</feature>
<dbReference type="Pfam" id="PF01636">
    <property type="entry name" value="APH"/>
    <property type="match status" value="1"/>
</dbReference>
<comment type="caution">
    <text evidence="3">The sequence shown here is derived from an EMBL/GenBank/DDBJ whole genome shotgun (WGS) entry which is preliminary data.</text>
</comment>
<keyword evidence="4" id="KW-1185">Reference proteome</keyword>
<feature type="region of interest" description="Disordered" evidence="1">
    <location>
        <begin position="1"/>
        <end position="52"/>
    </location>
</feature>